<sequence>MQVLLVEDDVAIALVVKTVLMQQGWSVHLEDNAENALEWDGRPTLLVTDYNLAGVLNGFILGQRLRERCPHLAIVVMSGDFTDGQIIDDSMVVLSKPFRKQMLLEKISQAQKVIQA</sequence>
<dbReference type="InterPro" id="IPR001789">
    <property type="entry name" value="Sig_transdc_resp-reg_receiver"/>
</dbReference>
<dbReference type="GO" id="GO:0000160">
    <property type="term" value="P:phosphorelay signal transduction system"/>
    <property type="evidence" value="ECO:0007669"/>
    <property type="project" value="InterPro"/>
</dbReference>
<organism evidence="4 5">
    <name type="scientific">Swingsia samuiensis</name>
    <dbReference type="NCBI Taxonomy" id="1293412"/>
    <lineage>
        <taxon>Bacteria</taxon>
        <taxon>Pseudomonadati</taxon>
        <taxon>Pseudomonadota</taxon>
        <taxon>Alphaproteobacteria</taxon>
        <taxon>Acetobacterales</taxon>
        <taxon>Acetobacteraceae</taxon>
        <taxon>Swingsia</taxon>
    </lineage>
</organism>
<dbReference type="RefSeq" id="WP_141460584.1">
    <property type="nucleotide sequence ID" value="NZ_CP038141.1"/>
</dbReference>
<dbReference type="PANTHER" id="PTHR44591:SF21">
    <property type="entry name" value="TWO-COMPONENT RESPONSE REGULATOR"/>
    <property type="match status" value="1"/>
</dbReference>
<dbReference type="InterPro" id="IPR050595">
    <property type="entry name" value="Bact_response_regulator"/>
</dbReference>
<dbReference type="EMBL" id="CP038141">
    <property type="protein sequence ID" value="QDH17036.1"/>
    <property type="molecule type" value="Genomic_DNA"/>
</dbReference>
<dbReference type="PROSITE" id="PS50110">
    <property type="entry name" value="RESPONSE_REGULATORY"/>
    <property type="match status" value="1"/>
</dbReference>
<feature type="domain" description="Response regulatory" evidence="3">
    <location>
        <begin position="2"/>
        <end position="111"/>
    </location>
</feature>
<dbReference type="SMART" id="SM00448">
    <property type="entry name" value="REC"/>
    <property type="match status" value="1"/>
</dbReference>
<protein>
    <submittedName>
        <fullName evidence="4">Response regulator</fullName>
    </submittedName>
</protein>
<evidence type="ECO:0000313" key="4">
    <source>
        <dbReference type="EMBL" id="QDH17036.1"/>
    </source>
</evidence>
<name>A0A4Y6UKN5_9PROT</name>
<evidence type="ECO:0000256" key="2">
    <source>
        <dbReference type="PROSITE-ProRule" id="PRU00169"/>
    </source>
</evidence>
<accession>A0A4Y6UKN5</accession>
<dbReference type="PANTHER" id="PTHR44591">
    <property type="entry name" value="STRESS RESPONSE REGULATOR PROTEIN 1"/>
    <property type="match status" value="1"/>
</dbReference>
<proteinExistence type="predicted"/>
<keyword evidence="5" id="KW-1185">Reference proteome</keyword>
<evidence type="ECO:0000259" key="3">
    <source>
        <dbReference type="PROSITE" id="PS50110"/>
    </source>
</evidence>
<dbReference type="AlphaFoldDB" id="A0A4Y6UKN5"/>
<dbReference type="SUPFAM" id="SSF52172">
    <property type="entry name" value="CheY-like"/>
    <property type="match status" value="1"/>
</dbReference>
<reference evidence="4 5" key="1">
    <citation type="submission" date="2019-03" db="EMBL/GenBank/DDBJ databases">
        <title>The complete genome sequence of Swingsia samuiensis NBRC107927(T).</title>
        <authorList>
            <person name="Chua K.-O."/>
            <person name="Chan K.-G."/>
            <person name="See-Too W.-S."/>
        </authorList>
    </citation>
    <scope>NUCLEOTIDE SEQUENCE [LARGE SCALE GENOMIC DNA]</scope>
    <source>
        <strain evidence="4 5">AH83</strain>
    </source>
</reference>
<dbReference type="Proteomes" id="UP000316313">
    <property type="component" value="Chromosome"/>
</dbReference>
<dbReference type="Gene3D" id="3.40.50.2300">
    <property type="match status" value="1"/>
</dbReference>
<evidence type="ECO:0000313" key="5">
    <source>
        <dbReference type="Proteomes" id="UP000316313"/>
    </source>
</evidence>
<evidence type="ECO:0000256" key="1">
    <source>
        <dbReference type="ARBA" id="ARBA00022553"/>
    </source>
</evidence>
<feature type="modified residue" description="4-aspartylphosphate" evidence="2">
    <location>
        <position position="49"/>
    </location>
</feature>
<dbReference type="Pfam" id="PF00072">
    <property type="entry name" value="Response_reg"/>
    <property type="match status" value="1"/>
</dbReference>
<dbReference type="OrthoDB" id="7277237at2"/>
<dbReference type="KEGG" id="ssam:E3D00_05250"/>
<keyword evidence="1 2" id="KW-0597">Phosphoprotein</keyword>
<dbReference type="InterPro" id="IPR011006">
    <property type="entry name" value="CheY-like_superfamily"/>
</dbReference>
<gene>
    <name evidence="4" type="ORF">E3D00_05250</name>
</gene>